<protein>
    <submittedName>
        <fullName evidence="2">Phytoene desaturase (Lycopene-forming)</fullName>
        <ecNumber evidence="2">1.3.99.31</ecNumber>
    </submittedName>
</protein>
<keyword evidence="2" id="KW-0560">Oxidoreductase</keyword>
<reference evidence="2 3" key="1">
    <citation type="submission" date="2019-08" db="EMBL/GenBank/DDBJ databases">
        <title>Deep-cultivation of Planctomycetes and their phenomic and genomic characterization uncovers novel biology.</title>
        <authorList>
            <person name="Wiegand S."/>
            <person name="Jogler M."/>
            <person name="Boedeker C."/>
            <person name="Pinto D."/>
            <person name="Vollmers J."/>
            <person name="Rivas-Marin E."/>
            <person name="Kohn T."/>
            <person name="Peeters S.H."/>
            <person name="Heuer A."/>
            <person name="Rast P."/>
            <person name="Oberbeckmann S."/>
            <person name="Bunk B."/>
            <person name="Jeske O."/>
            <person name="Meyerdierks A."/>
            <person name="Storesund J.E."/>
            <person name="Kallscheuer N."/>
            <person name="Luecker S."/>
            <person name="Lage O.M."/>
            <person name="Pohl T."/>
            <person name="Merkel B.J."/>
            <person name="Hornburger P."/>
            <person name="Mueller R.-W."/>
            <person name="Bruemmer F."/>
            <person name="Labrenz M."/>
            <person name="Spormann A.M."/>
            <person name="Op den Camp H."/>
            <person name="Overmann J."/>
            <person name="Amann R."/>
            <person name="Jetten M.S.M."/>
            <person name="Mascher T."/>
            <person name="Medema M.H."/>
            <person name="Devos D.P."/>
            <person name="Kaster A.-K."/>
            <person name="Ovreas L."/>
            <person name="Rohde M."/>
            <person name="Galperin M.Y."/>
            <person name="Jogler C."/>
        </authorList>
    </citation>
    <scope>NUCLEOTIDE SEQUENCE [LARGE SCALE GENOMIC DNA]</scope>
    <source>
        <strain evidence="2 3">OJF2</strain>
    </source>
</reference>
<dbReference type="GO" id="GO:0016116">
    <property type="term" value="P:carotenoid metabolic process"/>
    <property type="evidence" value="ECO:0007669"/>
    <property type="project" value="InterPro"/>
</dbReference>
<evidence type="ECO:0000313" key="3">
    <source>
        <dbReference type="Proteomes" id="UP000324233"/>
    </source>
</evidence>
<dbReference type="InterPro" id="IPR036188">
    <property type="entry name" value="FAD/NAD-bd_sf"/>
</dbReference>
<dbReference type="AlphaFoldDB" id="A0A5B9W3M9"/>
<dbReference type="PANTHER" id="PTHR46313:SF3">
    <property type="entry name" value="PROLYCOPENE ISOMERASE, CHLOROPLASTIC"/>
    <property type="match status" value="1"/>
</dbReference>
<dbReference type="InterPro" id="IPR045892">
    <property type="entry name" value="CrtISO-like"/>
</dbReference>
<dbReference type="EC" id="1.3.99.31" evidence="2"/>
<proteinExistence type="predicted"/>
<gene>
    <name evidence="2" type="primary">crtI_2</name>
    <name evidence="2" type="ORF">OJF2_32530</name>
</gene>
<organism evidence="2 3">
    <name type="scientific">Aquisphaera giovannonii</name>
    <dbReference type="NCBI Taxonomy" id="406548"/>
    <lineage>
        <taxon>Bacteria</taxon>
        <taxon>Pseudomonadati</taxon>
        <taxon>Planctomycetota</taxon>
        <taxon>Planctomycetia</taxon>
        <taxon>Isosphaerales</taxon>
        <taxon>Isosphaeraceae</taxon>
        <taxon>Aquisphaera</taxon>
    </lineage>
</organism>
<dbReference type="RefSeq" id="WP_168221833.1">
    <property type="nucleotide sequence ID" value="NZ_CP042997.1"/>
</dbReference>
<feature type="region of interest" description="Disordered" evidence="1">
    <location>
        <begin position="503"/>
        <end position="525"/>
    </location>
</feature>
<dbReference type="Gene3D" id="3.50.50.60">
    <property type="entry name" value="FAD/NAD(P)-binding domain"/>
    <property type="match status" value="1"/>
</dbReference>
<dbReference type="EMBL" id="CP042997">
    <property type="protein sequence ID" value="QEH34711.1"/>
    <property type="molecule type" value="Genomic_DNA"/>
</dbReference>
<keyword evidence="3" id="KW-1185">Reference proteome</keyword>
<name>A0A5B9W3M9_9BACT</name>
<dbReference type="GO" id="GO:0016491">
    <property type="term" value="F:oxidoreductase activity"/>
    <property type="evidence" value="ECO:0007669"/>
    <property type="project" value="UniProtKB-KW"/>
</dbReference>
<evidence type="ECO:0000313" key="2">
    <source>
        <dbReference type="EMBL" id="QEH34711.1"/>
    </source>
</evidence>
<sequence>MIYDLVVIGGGIGGLATAALAQGRGLRTALLEAHTRLGGCAGYFDRGPFTFDAGATAIMGLGVGEPVGDLLAAVGLEFDAAETPSYRVHLPDRSIDIVPDATEFLARDAEAFGPEHARRRRAFWSLQAAVGGRLFRAAGRVPRLPARSAADLWHDLKALGLPGLAAASTAAMTVLQVLRILGLDRDLPFRSFVAMLLQDTAQAGPETVPFANAAACLQAYRLGMRRPRGGMKALAEGLGRRFAGQGGDIRTATIVDRVEARTGEDDDADGPPGGFVVTTRRRDRLSARQVAFNLPLDLAARLLGRSLEGRLARDERKSRAAWSAFTGYLAICRSAIDDDAPLFHQVLRDYDAPSHDGNNVLISLSPPGDEAYGPPGVRVATMSTHTRPADWAGLDRETYGLKKADFRDRLLDALARALPDVPAALVHDEFASPRSFRRYTRRAEGAVGGAPVSRWNSNALAVGSDVLGPGLWVVGDSVFPGQGTMAVVLSAIRVVERVTGRPWTPRTATHRREPVTGRANLQPQP</sequence>
<dbReference type="PANTHER" id="PTHR46313">
    <property type="match status" value="1"/>
</dbReference>
<dbReference type="KEGG" id="agv:OJF2_32530"/>
<accession>A0A5B9W3M9</accession>
<dbReference type="Pfam" id="PF13450">
    <property type="entry name" value="NAD_binding_8"/>
    <property type="match status" value="1"/>
</dbReference>
<evidence type="ECO:0000256" key="1">
    <source>
        <dbReference type="SAM" id="MobiDB-lite"/>
    </source>
</evidence>
<dbReference type="SUPFAM" id="SSF51905">
    <property type="entry name" value="FAD/NAD(P)-binding domain"/>
    <property type="match status" value="1"/>
</dbReference>
<dbReference type="Proteomes" id="UP000324233">
    <property type="component" value="Chromosome"/>
</dbReference>